<protein>
    <submittedName>
        <fullName evidence="1">Uncharacterized protein</fullName>
    </submittedName>
</protein>
<proteinExistence type="predicted"/>
<sequence>MFAFFFKRNHTFDTEKQPFLLKERAVSLMLKDRVLNVYVLFILF</sequence>
<gene>
    <name evidence="1" type="ORF">BCLFYP20_03657</name>
</gene>
<name>A0A6N2W7S0_9BACE</name>
<dbReference type="AlphaFoldDB" id="A0A6N2W7S0"/>
<accession>A0A6N2W7S0</accession>
<reference evidence="1" key="1">
    <citation type="submission" date="2019-11" db="EMBL/GenBank/DDBJ databases">
        <authorList>
            <person name="Feng L."/>
        </authorList>
    </citation>
    <scope>NUCLEOTIDE SEQUENCE</scope>
    <source>
        <strain evidence="1">BcaccaeLFYP20</strain>
    </source>
</reference>
<dbReference type="EMBL" id="CACRTB010000035">
    <property type="protein sequence ID" value="VYT38300.1"/>
    <property type="molecule type" value="Genomic_DNA"/>
</dbReference>
<organism evidence="1">
    <name type="scientific">Bacteroides caccae</name>
    <dbReference type="NCBI Taxonomy" id="47678"/>
    <lineage>
        <taxon>Bacteria</taxon>
        <taxon>Pseudomonadati</taxon>
        <taxon>Bacteroidota</taxon>
        <taxon>Bacteroidia</taxon>
        <taxon>Bacteroidales</taxon>
        <taxon>Bacteroidaceae</taxon>
        <taxon>Bacteroides</taxon>
    </lineage>
</organism>
<evidence type="ECO:0000313" key="1">
    <source>
        <dbReference type="EMBL" id="VYT38300.1"/>
    </source>
</evidence>